<dbReference type="InterPro" id="IPR019289">
    <property type="entry name" value="Phage_tail_E/E"/>
</dbReference>
<sequence length="102" mass="11383">MNEPVNKNQATVKFDEPIKRGETEITEVTLRKPNTGALRGVRLQALMEMDVISMAEVLPRITLPALSKPEIMSMSPGDLVNLSIEVVNFLLPNSMRADYQND</sequence>
<protein>
    <submittedName>
        <fullName evidence="1">Phage tail assembly protein</fullName>
    </submittedName>
</protein>
<organism evidence="1">
    <name type="scientific">Providencia stuartii</name>
    <dbReference type="NCBI Taxonomy" id="588"/>
    <lineage>
        <taxon>Bacteria</taxon>
        <taxon>Pseudomonadati</taxon>
        <taxon>Pseudomonadota</taxon>
        <taxon>Gammaproteobacteria</taxon>
        <taxon>Enterobacterales</taxon>
        <taxon>Morganellaceae</taxon>
        <taxon>Providencia</taxon>
    </lineage>
</organism>
<dbReference type="Pfam" id="PF10109">
    <property type="entry name" value="Phage_TAC_7"/>
    <property type="match status" value="1"/>
</dbReference>
<comment type="caution">
    <text evidence="1">The sequence shown here is derived from an EMBL/GenBank/DDBJ whole genome shotgun (WGS) entry which is preliminary data.</text>
</comment>
<gene>
    <name evidence="1" type="ORF">RG298_000145</name>
</gene>
<reference evidence="1" key="1">
    <citation type="submission" date="2024-02" db="EMBL/GenBank/DDBJ databases">
        <authorList>
            <consortium name="Clinical and Environmental Microbiology Branch: Whole genome sequencing antimicrobial resistance pathogens in the healthcare setting"/>
        </authorList>
    </citation>
    <scope>NUCLEOTIDE SEQUENCE</scope>
    <source>
        <strain evidence="1">2021GO-0154</strain>
    </source>
</reference>
<name>A0AAI9D8N7_PROST</name>
<proteinExistence type="predicted"/>
<accession>A0AAI9D8N7</accession>
<dbReference type="EMBL" id="ABMABF030000001">
    <property type="protein sequence ID" value="EMJ5132481.1"/>
    <property type="molecule type" value="Genomic_DNA"/>
</dbReference>
<dbReference type="AlphaFoldDB" id="A0AAI9D8N7"/>
<evidence type="ECO:0000313" key="1">
    <source>
        <dbReference type="EMBL" id="EMJ5132481.1"/>
    </source>
</evidence>